<sequence>MKFGHTIDDSRKKHPEITDKLLEILQKWAKERGLPKIAEEQLALFAHSCYFDVEATKRCMDVYYRMRATVPEFFNDRDPSLDYLQHSLKALEFVMLPKSDRNGNRIIFHRLADTRPSQYVFNDGVKLLLMSIDANLYTDGCSPGYIFLFDMNGVRLGHLTRLSINSLRRFFEYLQEGMPVRLKAIYVLNAVWFMDKVLALIKPFMKREVYEMLHLYTGDVADVYPHIPPECLPKDFGGELDCIANLHKAHCLKLDQLRNYFREEETLFRSYSPDNVKRSPKIMPDSISNHNGDDS</sequence>
<dbReference type="EMBL" id="JADYXP020000019">
    <property type="protein sequence ID" value="KAL0104675.1"/>
    <property type="molecule type" value="Genomic_DNA"/>
</dbReference>
<name>A0AAW2EP25_9HYME</name>
<dbReference type="Proteomes" id="UP001430953">
    <property type="component" value="Unassembled WGS sequence"/>
</dbReference>
<dbReference type="Pfam" id="PF00650">
    <property type="entry name" value="CRAL_TRIO"/>
    <property type="match status" value="1"/>
</dbReference>
<gene>
    <name evidence="2" type="ORF">PUN28_016371</name>
</gene>
<dbReference type="AlphaFoldDB" id="A0AAW2EP25"/>
<dbReference type="CDD" id="cd00170">
    <property type="entry name" value="SEC14"/>
    <property type="match status" value="1"/>
</dbReference>
<evidence type="ECO:0000313" key="3">
    <source>
        <dbReference type="Proteomes" id="UP001430953"/>
    </source>
</evidence>
<dbReference type="PANTHER" id="PTHR10174">
    <property type="entry name" value="ALPHA-TOCOPHEROL TRANSFER PROTEIN-RELATED"/>
    <property type="match status" value="1"/>
</dbReference>
<dbReference type="Gene3D" id="3.40.525.10">
    <property type="entry name" value="CRAL-TRIO lipid binding domain"/>
    <property type="match status" value="1"/>
</dbReference>
<keyword evidence="3" id="KW-1185">Reference proteome</keyword>
<dbReference type="SUPFAM" id="SSF52087">
    <property type="entry name" value="CRAL/TRIO domain"/>
    <property type="match status" value="1"/>
</dbReference>
<dbReference type="PANTHER" id="PTHR10174:SF213">
    <property type="entry name" value="CRAL-TRIO DOMAIN-CONTAINING PROTEIN"/>
    <property type="match status" value="1"/>
</dbReference>
<dbReference type="PRINTS" id="PR00180">
    <property type="entry name" value="CRETINALDHBP"/>
</dbReference>
<evidence type="ECO:0000313" key="2">
    <source>
        <dbReference type="EMBL" id="KAL0104675.1"/>
    </source>
</evidence>
<proteinExistence type="predicted"/>
<evidence type="ECO:0000259" key="1">
    <source>
        <dbReference type="PROSITE" id="PS50191"/>
    </source>
</evidence>
<accession>A0AAW2EP25</accession>
<organism evidence="2 3">
    <name type="scientific">Cardiocondyla obscurior</name>
    <dbReference type="NCBI Taxonomy" id="286306"/>
    <lineage>
        <taxon>Eukaryota</taxon>
        <taxon>Metazoa</taxon>
        <taxon>Ecdysozoa</taxon>
        <taxon>Arthropoda</taxon>
        <taxon>Hexapoda</taxon>
        <taxon>Insecta</taxon>
        <taxon>Pterygota</taxon>
        <taxon>Neoptera</taxon>
        <taxon>Endopterygota</taxon>
        <taxon>Hymenoptera</taxon>
        <taxon>Apocrita</taxon>
        <taxon>Aculeata</taxon>
        <taxon>Formicoidea</taxon>
        <taxon>Formicidae</taxon>
        <taxon>Myrmicinae</taxon>
        <taxon>Cardiocondyla</taxon>
    </lineage>
</organism>
<reference evidence="2 3" key="1">
    <citation type="submission" date="2023-03" db="EMBL/GenBank/DDBJ databases">
        <title>High recombination rates correlate with genetic variation in Cardiocondyla obscurior ants.</title>
        <authorList>
            <person name="Errbii M."/>
        </authorList>
    </citation>
    <scope>NUCLEOTIDE SEQUENCE [LARGE SCALE GENOMIC DNA]</scope>
    <source>
        <strain evidence="2">Alpha-2009</strain>
        <tissue evidence="2">Whole body</tissue>
    </source>
</reference>
<dbReference type="SUPFAM" id="SSF46938">
    <property type="entry name" value="CRAL/TRIO N-terminal domain"/>
    <property type="match status" value="1"/>
</dbReference>
<dbReference type="SMART" id="SM00516">
    <property type="entry name" value="SEC14"/>
    <property type="match status" value="1"/>
</dbReference>
<dbReference type="InterPro" id="IPR036865">
    <property type="entry name" value="CRAL-TRIO_dom_sf"/>
</dbReference>
<comment type="caution">
    <text evidence="2">The sequence shown here is derived from an EMBL/GenBank/DDBJ whole genome shotgun (WGS) entry which is preliminary data.</text>
</comment>
<dbReference type="GO" id="GO:1902936">
    <property type="term" value="F:phosphatidylinositol bisphosphate binding"/>
    <property type="evidence" value="ECO:0007669"/>
    <property type="project" value="TreeGrafter"/>
</dbReference>
<dbReference type="GO" id="GO:0016020">
    <property type="term" value="C:membrane"/>
    <property type="evidence" value="ECO:0007669"/>
    <property type="project" value="TreeGrafter"/>
</dbReference>
<feature type="domain" description="CRAL-TRIO" evidence="1">
    <location>
        <begin position="81"/>
        <end position="244"/>
    </location>
</feature>
<protein>
    <recommendedName>
        <fullName evidence="1">CRAL-TRIO domain-containing protein</fullName>
    </recommendedName>
</protein>
<dbReference type="InterPro" id="IPR036273">
    <property type="entry name" value="CRAL/TRIO_N_dom_sf"/>
</dbReference>
<dbReference type="PROSITE" id="PS50191">
    <property type="entry name" value="CRAL_TRIO"/>
    <property type="match status" value="1"/>
</dbReference>
<dbReference type="InterPro" id="IPR001251">
    <property type="entry name" value="CRAL-TRIO_dom"/>
</dbReference>